<dbReference type="SMART" id="SM00382">
    <property type="entry name" value="AAA"/>
    <property type="match status" value="1"/>
</dbReference>
<evidence type="ECO:0000256" key="6">
    <source>
        <dbReference type="ARBA" id="ARBA00022970"/>
    </source>
</evidence>
<dbReference type="GO" id="GO:0005524">
    <property type="term" value="F:ATP binding"/>
    <property type="evidence" value="ECO:0007669"/>
    <property type="project" value="UniProtKB-KW"/>
</dbReference>
<dbReference type="PANTHER" id="PTHR43166">
    <property type="entry name" value="AMINO ACID IMPORT ATP-BINDING PROTEIN"/>
    <property type="match status" value="1"/>
</dbReference>
<organism evidence="9 10">
    <name type="scientific">Thermosinus carboxydivorans Nor1</name>
    <dbReference type="NCBI Taxonomy" id="401526"/>
    <lineage>
        <taxon>Bacteria</taxon>
        <taxon>Bacillati</taxon>
        <taxon>Bacillota</taxon>
        <taxon>Negativicutes</taxon>
        <taxon>Selenomonadales</taxon>
        <taxon>Sporomusaceae</taxon>
        <taxon>Thermosinus</taxon>
    </lineage>
</organism>
<keyword evidence="6" id="KW-0029">Amino-acid transport</keyword>
<dbReference type="InterPro" id="IPR045865">
    <property type="entry name" value="ACT-like_dom_sf"/>
</dbReference>
<dbReference type="FunFam" id="3.40.50.300:FF:000233">
    <property type="entry name" value="Methionine import ATP-binding protein MetN"/>
    <property type="match status" value="1"/>
</dbReference>
<dbReference type="InterPro" id="IPR027417">
    <property type="entry name" value="P-loop_NTPase"/>
</dbReference>
<gene>
    <name evidence="9" type="ORF">TcarDRAFT_2704</name>
</gene>
<evidence type="ECO:0000256" key="5">
    <source>
        <dbReference type="ARBA" id="ARBA00022967"/>
    </source>
</evidence>
<keyword evidence="10" id="KW-1185">Reference proteome</keyword>
<dbReference type="InterPro" id="IPR017871">
    <property type="entry name" value="ABC_transporter-like_CS"/>
</dbReference>
<dbReference type="InterPro" id="IPR003593">
    <property type="entry name" value="AAA+_ATPase"/>
</dbReference>
<comment type="caution">
    <text evidence="9">The sequence shown here is derived from an EMBL/GenBank/DDBJ whole genome shotgun (WGS) entry which is preliminary data.</text>
</comment>
<keyword evidence="5" id="KW-1278">Translocase</keyword>
<dbReference type="PROSITE" id="PS50893">
    <property type="entry name" value="ABC_TRANSPORTER_2"/>
    <property type="match status" value="1"/>
</dbReference>
<feature type="domain" description="ABC transporter" evidence="8">
    <location>
        <begin position="10"/>
        <end position="249"/>
    </location>
</feature>
<dbReference type="InterPro" id="IPR050086">
    <property type="entry name" value="MetN_ABC_transporter-like"/>
</dbReference>
<keyword evidence="3" id="KW-0547">Nucleotide-binding</keyword>
<keyword evidence="2" id="KW-1003">Cell membrane</keyword>
<dbReference type="InterPro" id="IPR041701">
    <property type="entry name" value="MetN_ABC"/>
</dbReference>
<dbReference type="InterPro" id="IPR003439">
    <property type="entry name" value="ABC_transporter-like_ATP-bd"/>
</dbReference>
<proteinExistence type="predicted"/>
<dbReference type="SMART" id="SM00930">
    <property type="entry name" value="NIL"/>
    <property type="match status" value="1"/>
</dbReference>
<evidence type="ECO:0000313" key="10">
    <source>
        <dbReference type="Proteomes" id="UP000005139"/>
    </source>
</evidence>
<dbReference type="Pfam" id="PF09383">
    <property type="entry name" value="NIL"/>
    <property type="match status" value="1"/>
</dbReference>
<sequence length="360" mass="39794">MPRKGEKQMIKLTGIEKVYPGTNGAVHALKGINLQVRRGEIFGVIGKSGAGKSTLIRCINMLERPTRGSVVVDGEELTTMSEKDLRERRKKIGMIFQHFNLLSSRTVYENVAFPLELAGKSKTEIAQAVLPLLELVGLADKRDQYPSQLSGGQKQRVGIARALASRPKVLLCDEATSALDPQTTQSILKLLFDINQKLQLTIVLITHEMQVIKEICDRVAVIENGVIIEEGPVLDVFTRPQTATTREFIRTIVNHDLPDFFADTVFSPTPLPDSNLILRLSFIGRSAEEPIIAGMIRRFNVDTSILYGNIDHIKRTPFGTLIVELSGDQAGIQNALNYLRARDLGIEVIGYVARNARAVG</sequence>
<dbReference type="Gene3D" id="3.30.70.260">
    <property type="match status" value="1"/>
</dbReference>
<evidence type="ECO:0000256" key="4">
    <source>
        <dbReference type="ARBA" id="ARBA00022840"/>
    </source>
</evidence>
<evidence type="ECO:0000256" key="2">
    <source>
        <dbReference type="ARBA" id="ARBA00022475"/>
    </source>
</evidence>
<dbReference type="SUPFAM" id="SSF52540">
    <property type="entry name" value="P-loop containing nucleoside triphosphate hydrolases"/>
    <property type="match status" value="1"/>
</dbReference>
<dbReference type="GO" id="GO:0016887">
    <property type="term" value="F:ATP hydrolysis activity"/>
    <property type="evidence" value="ECO:0007669"/>
    <property type="project" value="InterPro"/>
</dbReference>
<keyword evidence="1" id="KW-0813">Transport</keyword>
<dbReference type="Proteomes" id="UP000005139">
    <property type="component" value="Unassembled WGS sequence"/>
</dbReference>
<evidence type="ECO:0000256" key="3">
    <source>
        <dbReference type="ARBA" id="ARBA00022741"/>
    </source>
</evidence>
<dbReference type="Gene3D" id="3.40.50.300">
    <property type="entry name" value="P-loop containing nucleotide triphosphate hydrolases"/>
    <property type="match status" value="1"/>
</dbReference>
<dbReference type="CDD" id="cd03258">
    <property type="entry name" value="ABC_MetN_methionine_transporter"/>
    <property type="match status" value="1"/>
</dbReference>
<dbReference type="eggNOG" id="COG1135">
    <property type="taxonomic scope" value="Bacteria"/>
</dbReference>
<accession>A1HMH5</accession>
<evidence type="ECO:0000313" key="9">
    <source>
        <dbReference type="EMBL" id="EAX49015.1"/>
    </source>
</evidence>
<dbReference type="AlphaFoldDB" id="A1HMH5"/>
<dbReference type="Pfam" id="PF00005">
    <property type="entry name" value="ABC_tran"/>
    <property type="match status" value="1"/>
</dbReference>
<dbReference type="InterPro" id="IPR018449">
    <property type="entry name" value="NIL_domain"/>
</dbReference>
<keyword evidence="4" id="KW-0067">ATP-binding</keyword>
<evidence type="ECO:0000259" key="8">
    <source>
        <dbReference type="PROSITE" id="PS50893"/>
    </source>
</evidence>
<evidence type="ECO:0000256" key="7">
    <source>
        <dbReference type="ARBA" id="ARBA00023136"/>
    </source>
</evidence>
<reference evidence="9 10" key="1">
    <citation type="submission" date="2007-01" db="EMBL/GenBank/DDBJ databases">
        <title>Annotation of the draft genome assembly of Thermosinus carboxydivorans Nor1.</title>
        <authorList>
            <consortium name="US DOE Joint Genome Institute (JGI-ORNL)"/>
            <person name="Larimer F."/>
            <person name="Land M."/>
            <person name="Hauser L."/>
        </authorList>
    </citation>
    <scope>NUCLEOTIDE SEQUENCE [LARGE SCALE GENOMIC DNA]</scope>
    <source>
        <strain evidence="9 10">Nor1</strain>
    </source>
</reference>
<dbReference type="GO" id="GO:0006865">
    <property type="term" value="P:amino acid transport"/>
    <property type="evidence" value="ECO:0007669"/>
    <property type="project" value="UniProtKB-KW"/>
</dbReference>
<evidence type="ECO:0000256" key="1">
    <source>
        <dbReference type="ARBA" id="ARBA00022448"/>
    </source>
</evidence>
<dbReference type="EMBL" id="AAWL01000001">
    <property type="protein sequence ID" value="EAX49015.1"/>
    <property type="molecule type" value="Genomic_DNA"/>
</dbReference>
<protein>
    <submittedName>
        <fullName evidence="9">ABC transporter related</fullName>
    </submittedName>
</protein>
<keyword evidence="7" id="KW-0472">Membrane</keyword>
<dbReference type="SUPFAM" id="SSF55021">
    <property type="entry name" value="ACT-like"/>
    <property type="match status" value="1"/>
</dbReference>
<name>A1HMH5_9FIRM</name>
<dbReference type="PROSITE" id="PS00211">
    <property type="entry name" value="ABC_TRANSPORTER_1"/>
    <property type="match status" value="1"/>
</dbReference>
<dbReference type="PANTHER" id="PTHR43166:SF30">
    <property type="entry name" value="METHIONINE IMPORT ATP-BINDING PROTEIN METN"/>
    <property type="match status" value="1"/>
</dbReference>
<reference evidence="9 10" key="2">
    <citation type="submission" date="2007-01" db="EMBL/GenBank/DDBJ databases">
        <title>Sequencing of the draft genome and assembly of Thermosinus carboxydivorans Nor1.</title>
        <authorList>
            <consortium name="US DOE Joint Genome Institute (JGI-PGF)"/>
            <person name="Copeland A."/>
            <person name="Lucas S."/>
            <person name="Lapidus A."/>
            <person name="Barry K."/>
            <person name="Glavina del Rio T."/>
            <person name="Dalin E."/>
            <person name="Tice H."/>
            <person name="Bruce D."/>
            <person name="Pitluck S."/>
            <person name="Richardson P."/>
        </authorList>
    </citation>
    <scope>NUCLEOTIDE SEQUENCE [LARGE SCALE GENOMIC DNA]</scope>
    <source>
        <strain evidence="9 10">Nor1</strain>
    </source>
</reference>